<proteinExistence type="predicted"/>
<feature type="transmembrane region" description="Helical" evidence="4">
    <location>
        <begin position="12"/>
        <end position="32"/>
    </location>
</feature>
<dbReference type="Pfam" id="PF07715">
    <property type="entry name" value="Plug"/>
    <property type="match status" value="1"/>
</dbReference>
<keyword evidence="3" id="KW-0998">Cell outer membrane</keyword>
<dbReference type="PANTHER" id="PTHR40980">
    <property type="entry name" value="PLUG DOMAIN-CONTAINING PROTEIN"/>
    <property type="match status" value="1"/>
</dbReference>
<dbReference type="InterPro" id="IPR037066">
    <property type="entry name" value="Plug_dom_sf"/>
</dbReference>
<accession>A0A6I6JY31</accession>
<comment type="subcellular location">
    <subcellularLocation>
        <location evidence="1">Cell outer membrane</location>
    </subcellularLocation>
</comment>
<dbReference type="InterPro" id="IPR008969">
    <property type="entry name" value="CarboxyPept-like_regulatory"/>
</dbReference>
<dbReference type="SUPFAM" id="SSF49464">
    <property type="entry name" value="Carboxypeptidase regulatory domain-like"/>
    <property type="match status" value="1"/>
</dbReference>
<dbReference type="AlphaFoldDB" id="A0A6I6JY31"/>
<keyword evidence="4" id="KW-0812">Transmembrane</keyword>
<keyword evidence="2 4" id="KW-0472">Membrane</keyword>
<organism evidence="6 7">
    <name type="scientific">Maribellus comscasis</name>
    <dbReference type="NCBI Taxonomy" id="2681766"/>
    <lineage>
        <taxon>Bacteria</taxon>
        <taxon>Pseudomonadati</taxon>
        <taxon>Bacteroidota</taxon>
        <taxon>Bacteroidia</taxon>
        <taxon>Marinilabiliales</taxon>
        <taxon>Prolixibacteraceae</taxon>
        <taxon>Maribellus</taxon>
    </lineage>
</organism>
<dbReference type="PANTHER" id="PTHR40980:SF4">
    <property type="entry name" value="TONB-DEPENDENT RECEPTOR-LIKE BETA-BARREL DOMAIN-CONTAINING PROTEIN"/>
    <property type="match status" value="1"/>
</dbReference>
<dbReference type="Pfam" id="PF13715">
    <property type="entry name" value="CarbopepD_reg_2"/>
    <property type="match status" value="1"/>
</dbReference>
<evidence type="ECO:0000256" key="4">
    <source>
        <dbReference type="SAM" id="Phobius"/>
    </source>
</evidence>
<evidence type="ECO:0000313" key="7">
    <source>
        <dbReference type="Proteomes" id="UP000428260"/>
    </source>
</evidence>
<evidence type="ECO:0000256" key="2">
    <source>
        <dbReference type="ARBA" id="ARBA00023136"/>
    </source>
</evidence>
<feature type="domain" description="TonB-dependent receptor plug" evidence="5">
    <location>
        <begin position="251"/>
        <end position="340"/>
    </location>
</feature>
<evidence type="ECO:0000256" key="1">
    <source>
        <dbReference type="ARBA" id="ARBA00004442"/>
    </source>
</evidence>
<dbReference type="KEGG" id="mcos:GM418_21020"/>
<dbReference type="SUPFAM" id="SSF56935">
    <property type="entry name" value="Porins"/>
    <property type="match status" value="1"/>
</dbReference>
<dbReference type="Proteomes" id="UP000428260">
    <property type="component" value="Chromosome"/>
</dbReference>
<reference evidence="6 7" key="1">
    <citation type="submission" date="2019-11" db="EMBL/GenBank/DDBJ databases">
        <authorList>
            <person name="Zheng R.K."/>
            <person name="Sun C.M."/>
        </authorList>
    </citation>
    <scope>NUCLEOTIDE SEQUENCE [LARGE SCALE GENOMIC DNA]</scope>
    <source>
        <strain evidence="6 7">WC007</strain>
    </source>
</reference>
<evidence type="ECO:0000259" key="5">
    <source>
        <dbReference type="Pfam" id="PF07715"/>
    </source>
</evidence>
<gene>
    <name evidence="6" type="ORF">GM418_21020</name>
</gene>
<dbReference type="RefSeq" id="WP_158869196.1">
    <property type="nucleotide sequence ID" value="NZ_CP046401.1"/>
</dbReference>
<evidence type="ECO:0000313" key="6">
    <source>
        <dbReference type="EMBL" id="QGY46058.1"/>
    </source>
</evidence>
<protein>
    <submittedName>
        <fullName evidence="6">TonB-dependent receptor plug domain-containing protein</fullName>
    </submittedName>
</protein>
<dbReference type="InterPro" id="IPR012910">
    <property type="entry name" value="Plug_dom"/>
</dbReference>
<dbReference type="EMBL" id="CP046401">
    <property type="protein sequence ID" value="QGY46058.1"/>
    <property type="molecule type" value="Genomic_DNA"/>
</dbReference>
<dbReference type="InterPro" id="IPR036942">
    <property type="entry name" value="Beta-barrel_TonB_sf"/>
</dbReference>
<name>A0A6I6JY31_9BACT</name>
<dbReference type="Gene3D" id="2.40.170.20">
    <property type="entry name" value="TonB-dependent receptor, beta-barrel domain"/>
    <property type="match status" value="1"/>
</dbReference>
<dbReference type="Gene3D" id="2.60.40.1120">
    <property type="entry name" value="Carboxypeptidase-like, regulatory domain"/>
    <property type="match status" value="1"/>
</dbReference>
<dbReference type="Gene3D" id="2.170.130.10">
    <property type="entry name" value="TonB-dependent receptor, plug domain"/>
    <property type="match status" value="1"/>
</dbReference>
<dbReference type="GO" id="GO:0009279">
    <property type="term" value="C:cell outer membrane"/>
    <property type="evidence" value="ECO:0007669"/>
    <property type="project" value="UniProtKB-SubCell"/>
</dbReference>
<keyword evidence="4" id="KW-1133">Transmembrane helix</keyword>
<sequence>MCKNTKNYFLQCVLRLLIVTATGYLIPGTLIANNARSQSLREITVTLDFTNDKLTNIFWEIEEQTSLQFSWPEEIESVKGISITAKAKRLDLVMDELSEKASFSYKQVKTTIAISKNSGQNIKEEKTVQPPGGIKGSVKDAETGEVLVGASIALEGTTAGTITNMSGNFTLSGIPPGTYTIEVSFIGYQKRRFEKVKVTSGEMSLIDVKLSPASEDLDEVKVTGRVNVKTAPIRNTDEFSLLSTIRASDLMVAGISSEQIAKSLDRDASDVVKRAPGVSMQNKFVLIRGMAPRYIKTYINGMQMPSSESFQRAFAFDLIPSGVIDAIEIYRTPAPELPGGFGGGIIKVSTKKSQVARRFQFNISGDYDTETGFTDLYTGSNDASDDWMGMGADDREFIPQLKDLPSYNLYPAERLEQLKTMMPANRLEKSKHNLNRSFGFNYYDSWLIGNVRINNLTSLNYTYKRELNTRYRFYYSNLIDYDHDRIDGGIERLDSISTEKVRLNALQSLHVEINDNHRLGFDFFANRNATDASSIAPRATYGSAAYRLSDSIPKDIQLGFTYKVNDLYSGQFSGSHQLGKHSIDWNYGRSYFKSFVPDQEIFDFQYMDYPSHQGLYQVRFPSTQSGGNSRSSYTIEEKGEHASLNYVFELNTNSTLKAGGAYTDQVRTSSSSDYYWISHLNDGAQPYMHVPSPWLNLDELFGPDLYNTEDEAVKDFVYDATDNNYRYENRIWAGYLGWKQSLFKKKIDIYGGVRYEYEFAQLYDKNGDAVTEERTPMGNEIIVLDLEGPYLNYWLPSLYATWNIAENQRLRAGYGKTLDRAFARERSLDLYVSVEEGKIYTGNKVLRNASLDNADLRWEFYPSESEFLAAGLFYKHIKNPIENFEWESERATYALAVNYKKADLYGAEIEIRKNFGFIPVTWSDRFSLIANISYTYTEIENSFFSKGSLVWTDPKESNRPLTGTTPFLVNANLYYTDPKYKTQLSLNYNYTSQTLLATGDTEFGYLYQDAYDLMDITIIQPMGKNFTLKTGVKNLFKKDITGWRDRDFDGKKRPDVLSNNGQKPVYDIENAMRDNTIRLIYLGISATF</sequence>
<evidence type="ECO:0000256" key="3">
    <source>
        <dbReference type="ARBA" id="ARBA00023237"/>
    </source>
</evidence>
<keyword evidence="6" id="KW-0675">Receptor</keyword>
<keyword evidence="7" id="KW-1185">Reference proteome</keyword>